<name>A0AAT9GHZ8_9BACT</name>
<evidence type="ECO:0000259" key="3">
    <source>
        <dbReference type="PROSITE" id="PS50930"/>
    </source>
</evidence>
<keyword evidence="4" id="KW-0238">DNA-binding</keyword>
<dbReference type="PROSITE" id="PS50930">
    <property type="entry name" value="HTH_LYTTR"/>
    <property type="match status" value="1"/>
</dbReference>
<dbReference type="PANTHER" id="PTHR37299">
    <property type="entry name" value="TRANSCRIPTIONAL REGULATOR-RELATED"/>
    <property type="match status" value="1"/>
</dbReference>
<evidence type="ECO:0000313" key="4">
    <source>
        <dbReference type="EMBL" id="BFG70115.1"/>
    </source>
</evidence>
<protein>
    <submittedName>
        <fullName evidence="4">LytTR family DNA-binding domain-containing protein</fullName>
    </submittedName>
</protein>
<dbReference type="GO" id="GO:0000156">
    <property type="term" value="F:phosphorelay response regulator activity"/>
    <property type="evidence" value="ECO:0007669"/>
    <property type="project" value="InterPro"/>
</dbReference>
<accession>A0AAT9GHZ8</accession>
<dbReference type="PANTHER" id="PTHR37299:SF1">
    <property type="entry name" value="STAGE 0 SPORULATION PROTEIN A HOMOLOG"/>
    <property type="match status" value="1"/>
</dbReference>
<feature type="domain" description="Response regulatory" evidence="2">
    <location>
        <begin position="6"/>
        <end position="117"/>
    </location>
</feature>
<dbReference type="RefSeq" id="WP_353550404.1">
    <property type="nucleotide sequence ID" value="NZ_AP029612.1"/>
</dbReference>
<dbReference type="InterPro" id="IPR046947">
    <property type="entry name" value="LytR-like"/>
</dbReference>
<evidence type="ECO:0000256" key="1">
    <source>
        <dbReference type="PROSITE-ProRule" id="PRU00169"/>
    </source>
</evidence>
<feature type="domain" description="HTH LytTR-type" evidence="3">
    <location>
        <begin position="136"/>
        <end position="233"/>
    </location>
</feature>
<proteinExistence type="predicted"/>
<dbReference type="SUPFAM" id="SSF52172">
    <property type="entry name" value="CheY-like"/>
    <property type="match status" value="1"/>
</dbReference>
<dbReference type="PROSITE" id="PS50110">
    <property type="entry name" value="RESPONSE_REGULATORY"/>
    <property type="match status" value="1"/>
</dbReference>
<dbReference type="Gene3D" id="2.40.50.1020">
    <property type="entry name" value="LytTr DNA-binding domain"/>
    <property type="match status" value="1"/>
</dbReference>
<dbReference type="Gene3D" id="3.40.50.2300">
    <property type="match status" value="1"/>
</dbReference>
<reference evidence="4" key="1">
    <citation type="submission" date="2024-02" db="EMBL/GenBank/DDBJ databases">
        <title>Sediminibacterium planktonica sp. nov. and Sediminibacterium longus sp. nov., isolated from surface lake and river water.</title>
        <authorList>
            <person name="Watanabe K."/>
            <person name="Takemine S."/>
            <person name="Ishii Y."/>
            <person name="Ogata Y."/>
            <person name="Shindo C."/>
            <person name="Suda W."/>
        </authorList>
    </citation>
    <scope>NUCLEOTIDE SEQUENCE</scope>
    <source>
        <strain evidence="4">KACHI17</strain>
    </source>
</reference>
<evidence type="ECO:0000259" key="2">
    <source>
        <dbReference type="PROSITE" id="PS50110"/>
    </source>
</evidence>
<dbReference type="InterPro" id="IPR001789">
    <property type="entry name" value="Sig_transdc_resp-reg_receiver"/>
</dbReference>
<dbReference type="SMART" id="SM00850">
    <property type="entry name" value="LytTR"/>
    <property type="match status" value="1"/>
</dbReference>
<dbReference type="InterPro" id="IPR011006">
    <property type="entry name" value="CheY-like_superfamily"/>
</dbReference>
<dbReference type="Pfam" id="PF04397">
    <property type="entry name" value="LytTR"/>
    <property type="match status" value="1"/>
</dbReference>
<feature type="modified residue" description="4-aspartylphosphate" evidence="1">
    <location>
        <position position="57"/>
    </location>
</feature>
<dbReference type="EMBL" id="AP029612">
    <property type="protein sequence ID" value="BFG70115.1"/>
    <property type="molecule type" value="Genomic_DNA"/>
</dbReference>
<gene>
    <name evidence="4" type="ORF">KACHI17_09960</name>
</gene>
<sequence>MSNAITCLIVEDEPLAMELMEDYIRKLPILHLKGKCYDALEAMEWLKHQKADVIFLDINMPALSGLEMAALIPKDQRIIFTTAYAEHALDSFAFHVIDYLLKPVSFKRFLQAIQKLQLQLQPAGNIEVPEKEPELLFIKSGRTVINIRFSDILFIEAHKEYLQIHTKDQKHLVYKRMKDMAASLPASFIRIHNSYIINLQHLQKTDAQSVQIDDKEFPVSSSYKEALQMRLKEYLL</sequence>
<dbReference type="Pfam" id="PF00072">
    <property type="entry name" value="Response_reg"/>
    <property type="match status" value="1"/>
</dbReference>
<organism evidence="4">
    <name type="scientific">Sediminibacterium sp. KACHI17</name>
    <dbReference type="NCBI Taxonomy" id="1751071"/>
    <lineage>
        <taxon>Bacteria</taxon>
        <taxon>Pseudomonadati</taxon>
        <taxon>Bacteroidota</taxon>
        <taxon>Chitinophagia</taxon>
        <taxon>Chitinophagales</taxon>
        <taxon>Chitinophagaceae</taxon>
        <taxon>Sediminibacterium</taxon>
    </lineage>
</organism>
<dbReference type="GO" id="GO:0003677">
    <property type="term" value="F:DNA binding"/>
    <property type="evidence" value="ECO:0007669"/>
    <property type="project" value="UniProtKB-KW"/>
</dbReference>
<dbReference type="SMART" id="SM00448">
    <property type="entry name" value="REC"/>
    <property type="match status" value="1"/>
</dbReference>
<dbReference type="AlphaFoldDB" id="A0AAT9GHZ8"/>
<keyword evidence="1" id="KW-0597">Phosphoprotein</keyword>
<dbReference type="InterPro" id="IPR007492">
    <property type="entry name" value="LytTR_DNA-bd_dom"/>
</dbReference>